<proteinExistence type="predicted"/>
<dbReference type="EMBL" id="JNSL01000176">
    <property type="protein sequence ID" value="KGA13701.1"/>
    <property type="molecule type" value="Genomic_DNA"/>
</dbReference>
<sequence length="87" mass="9819">MRFPIYGRELQQINHSQEGSICGDHGEGETPGSIPNPEAKPFSADGTALVKVWESRTSPDNYSKKGHLRVALFLFARNRCKRKFNEN</sequence>
<comment type="caution">
    <text evidence="2">The sequence shown here is derived from an EMBL/GenBank/DDBJ whole genome shotgun (WGS) entry which is preliminary data.</text>
</comment>
<protein>
    <submittedName>
        <fullName evidence="2">Uncharacterized protein</fullName>
    </submittedName>
</protein>
<feature type="region of interest" description="Disordered" evidence="1">
    <location>
        <begin position="18"/>
        <end position="42"/>
    </location>
</feature>
<dbReference type="AlphaFoldDB" id="A0A094QH63"/>
<reference evidence="2" key="1">
    <citation type="submission" date="2014-06" db="EMBL/GenBank/DDBJ databases">
        <title>Key roles for freshwater Actinobacteria revealed by deep metagenomic sequencing.</title>
        <authorList>
            <person name="Ghai R."/>
            <person name="Mizuno C.M."/>
            <person name="Picazo A."/>
            <person name="Camacho A."/>
            <person name="Rodriguez-Valera F."/>
        </authorList>
    </citation>
    <scope>NUCLEOTIDE SEQUENCE</scope>
</reference>
<accession>A0A094QH63</accession>
<organism evidence="2">
    <name type="scientific">freshwater metagenome</name>
    <dbReference type="NCBI Taxonomy" id="449393"/>
    <lineage>
        <taxon>unclassified sequences</taxon>
        <taxon>metagenomes</taxon>
        <taxon>ecological metagenomes</taxon>
    </lineage>
</organism>
<evidence type="ECO:0000313" key="2">
    <source>
        <dbReference type="EMBL" id="KGA13701.1"/>
    </source>
</evidence>
<gene>
    <name evidence="2" type="ORF">GM51_19110</name>
</gene>
<evidence type="ECO:0000256" key="1">
    <source>
        <dbReference type="SAM" id="MobiDB-lite"/>
    </source>
</evidence>
<name>A0A094QH63_9ZZZZ</name>